<dbReference type="Proteomes" id="UP000190367">
    <property type="component" value="Unassembled WGS sequence"/>
</dbReference>
<evidence type="ECO:0000256" key="4">
    <source>
        <dbReference type="ARBA" id="ARBA00022452"/>
    </source>
</evidence>
<keyword evidence="6" id="KW-0472">Membrane</keyword>
<dbReference type="AlphaFoldDB" id="A0A1T4TUS7"/>
<evidence type="ECO:0000256" key="3">
    <source>
        <dbReference type="ARBA" id="ARBA00022448"/>
    </source>
</evidence>
<keyword evidence="3" id="KW-0813">Transport</keyword>
<dbReference type="GO" id="GO:0009279">
    <property type="term" value="C:cell outer membrane"/>
    <property type="evidence" value="ECO:0007669"/>
    <property type="project" value="UniProtKB-SubCell"/>
</dbReference>
<protein>
    <submittedName>
        <fullName evidence="8">Outer membrane protein TolC</fullName>
    </submittedName>
</protein>
<evidence type="ECO:0000256" key="1">
    <source>
        <dbReference type="ARBA" id="ARBA00004442"/>
    </source>
</evidence>
<name>A0A1T4TUS7_9BACT</name>
<dbReference type="InterPro" id="IPR003423">
    <property type="entry name" value="OMP_efflux"/>
</dbReference>
<accession>A0A1T4TUS7</accession>
<dbReference type="OrthoDB" id="1271612at2"/>
<evidence type="ECO:0000256" key="7">
    <source>
        <dbReference type="ARBA" id="ARBA00023237"/>
    </source>
</evidence>
<organism evidence="8 9">
    <name type="scientific">Chitinophaga eiseniae</name>
    <dbReference type="NCBI Taxonomy" id="634771"/>
    <lineage>
        <taxon>Bacteria</taxon>
        <taxon>Pseudomonadati</taxon>
        <taxon>Bacteroidota</taxon>
        <taxon>Chitinophagia</taxon>
        <taxon>Chitinophagales</taxon>
        <taxon>Chitinophagaceae</taxon>
        <taxon>Chitinophaga</taxon>
    </lineage>
</organism>
<dbReference type="GO" id="GO:0015288">
    <property type="term" value="F:porin activity"/>
    <property type="evidence" value="ECO:0007669"/>
    <property type="project" value="TreeGrafter"/>
</dbReference>
<dbReference type="PANTHER" id="PTHR30026">
    <property type="entry name" value="OUTER MEMBRANE PROTEIN TOLC"/>
    <property type="match status" value="1"/>
</dbReference>
<keyword evidence="7" id="KW-0998">Cell outer membrane</keyword>
<dbReference type="PANTHER" id="PTHR30026:SF23">
    <property type="entry name" value="TO APRF-PUTATIVE OUTER MEMBRANE EFFLUX PROTEIN OR SECRETED ALKALINE PHOSPHATASE-RELATED"/>
    <property type="match status" value="1"/>
</dbReference>
<keyword evidence="4" id="KW-1134">Transmembrane beta strand</keyword>
<dbReference type="EMBL" id="FUWZ01000006">
    <property type="protein sequence ID" value="SKA44061.1"/>
    <property type="molecule type" value="Genomic_DNA"/>
</dbReference>
<gene>
    <name evidence="8" type="ORF">SAMN04488128_106320</name>
</gene>
<dbReference type="GO" id="GO:0015562">
    <property type="term" value="F:efflux transmembrane transporter activity"/>
    <property type="evidence" value="ECO:0007669"/>
    <property type="project" value="InterPro"/>
</dbReference>
<dbReference type="InterPro" id="IPR051906">
    <property type="entry name" value="TolC-like"/>
</dbReference>
<comment type="similarity">
    <text evidence="2">Belongs to the outer membrane factor (OMF) (TC 1.B.17) family.</text>
</comment>
<keyword evidence="5" id="KW-0812">Transmembrane</keyword>
<dbReference type="Gene3D" id="1.20.1600.10">
    <property type="entry name" value="Outer membrane efflux proteins (OEP)"/>
    <property type="match status" value="1"/>
</dbReference>
<proteinExistence type="inferred from homology"/>
<dbReference type="RefSeq" id="WP_078672667.1">
    <property type="nucleotide sequence ID" value="NZ_FUWZ01000006.1"/>
</dbReference>
<evidence type="ECO:0000256" key="5">
    <source>
        <dbReference type="ARBA" id="ARBA00022692"/>
    </source>
</evidence>
<evidence type="ECO:0000256" key="2">
    <source>
        <dbReference type="ARBA" id="ARBA00007613"/>
    </source>
</evidence>
<dbReference type="Pfam" id="PF02321">
    <property type="entry name" value="OEP"/>
    <property type="match status" value="1"/>
</dbReference>
<sequence length="435" mass="49112">MMKYDTLRLSLLLVIAYPWPVYGQQPRPGDITLAMVWEQAEAGNRQISVQQQELAGSAERVLAARDTRLPSLNVDGTYSRLSNMPLYTDGILHAPTQFPVSHEHYAAGSNLYVNLYNGGQTTREIAMAKAEQSISVTRLQRSVADIRYEAAVHFLDLYRYQQFKMLLEQDIRAGELQLSEIKHLYKNGLVLKSDVLREEVKIANQQLSLTEINNNIAIGTQQLHYLMGRPDTGALYPIVELSPTAAPAPDTTSQDALEYKLALKHTSLGALKLDQVKAAPLPKLGFFAEYRYTYPQTSYYPYSRVPWSAGQAGLSLSVPVAAFYQNRHKTRAARIAWQQQQTLTASIQDKLRQDIHAAFLHYQEAIQQTAVARSNMLQATESLRILRNAYFNQQSLLSDLLDAETQLLQSKFNLTTALVKVQVQHYQLLRLTGRI</sequence>
<reference evidence="9" key="1">
    <citation type="submission" date="2017-02" db="EMBL/GenBank/DDBJ databases">
        <authorList>
            <person name="Varghese N."/>
            <person name="Submissions S."/>
        </authorList>
    </citation>
    <scope>NUCLEOTIDE SEQUENCE [LARGE SCALE GENOMIC DNA]</scope>
    <source>
        <strain evidence="9">DSM 22224</strain>
    </source>
</reference>
<comment type="subcellular location">
    <subcellularLocation>
        <location evidence="1">Cell outer membrane</location>
    </subcellularLocation>
</comment>
<dbReference type="GO" id="GO:1990281">
    <property type="term" value="C:efflux pump complex"/>
    <property type="evidence" value="ECO:0007669"/>
    <property type="project" value="TreeGrafter"/>
</dbReference>
<keyword evidence="9" id="KW-1185">Reference proteome</keyword>
<evidence type="ECO:0000313" key="8">
    <source>
        <dbReference type="EMBL" id="SKA44061.1"/>
    </source>
</evidence>
<dbReference type="STRING" id="634771.SAMN04488128_106320"/>
<evidence type="ECO:0000313" key="9">
    <source>
        <dbReference type="Proteomes" id="UP000190367"/>
    </source>
</evidence>
<dbReference type="SUPFAM" id="SSF56954">
    <property type="entry name" value="Outer membrane efflux proteins (OEP)"/>
    <property type="match status" value="1"/>
</dbReference>
<evidence type="ECO:0000256" key="6">
    <source>
        <dbReference type="ARBA" id="ARBA00023136"/>
    </source>
</evidence>